<protein>
    <submittedName>
        <fullName evidence="6">LysR family transcriptional regulator</fullName>
    </submittedName>
</protein>
<dbReference type="GO" id="GO:0005829">
    <property type="term" value="C:cytosol"/>
    <property type="evidence" value="ECO:0007669"/>
    <property type="project" value="TreeGrafter"/>
</dbReference>
<dbReference type="Gene3D" id="1.10.10.10">
    <property type="entry name" value="Winged helix-like DNA-binding domain superfamily/Winged helix DNA-binding domain"/>
    <property type="match status" value="1"/>
</dbReference>
<reference evidence="6 7" key="1">
    <citation type="submission" date="2019-06" db="EMBL/GenBank/DDBJ databases">
        <authorList>
            <person name="Li J."/>
        </authorList>
    </citation>
    <scope>NUCLEOTIDE SEQUENCE [LARGE SCALE GENOMIC DNA]</scope>
    <source>
        <strain evidence="6 7">CGMCC 1.8012</strain>
    </source>
</reference>
<dbReference type="InterPro" id="IPR036390">
    <property type="entry name" value="WH_DNA-bd_sf"/>
</dbReference>
<dbReference type="Pfam" id="PF03466">
    <property type="entry name" value="LysR_substrate"/>
    <property type="match status" value="1"/>
</dbReference>
<keyword evidence="7" id="KW-1185">Reference proteome</keyword>
<dbReference type="InterPro" id="IPR005119">
    <property type="entry name" value="LysR_subst-bd"/>
</dbReference>
<evidence type="ECO:0000313" key="6">
    <source>
        <dbReference type="EMBL" id="TNH40788.1"/>
    </source>
</evidence>
<dbReference type="EMBL" id="VDDC01000007">
    <property type="protein sequence ID" value="TNH40788.1"/>
    <property type="molecule type" value="Genomic_DNA"/>
</dbReference>
<gene>
    <name evidence="6" type="ORF">FHD67_04015</name>
</gene>
<evidence type="ECO:0000256" key="1">
    <source>
        <dbReference type="ARBA" id="ARBA00009437"/>
    </source>
</evidence>
<organism evidence="6 7">
    <name type="scientific">Paracoccus haeundaensis</name>
    <dbReference type="NCBI Taxonomy" id="225362"/>
    <lineage>
        <taxon>Bacteria</taxon>
        <taxon>Pseudomonadati</taxon>
        <taxon>Pseudomonadota</taxon>
        <taxon>Alphaproteobacteria</taxon>
        <taxon>Rhodobacterales</taxon>
        <taxon>Paracoccaceae</taxon>
        <taxon>Paracoccus</taxon>
    </lineage>
</organism>
<dbReference type="SUPFAM" id="SSF53850">
    <property type="entry name" value="Periplasmic binding protein-like II"/>
    <property type="match status" value="1"/>
</dbReference>
<comment type="similarity">
    <text evidence="1">Belongs to the LysR transcriptional regulatory family.</text>
</comment>
<dbReference type="SUPFAM" id="SSF46785">
    <property type="entry name" value="Winged helix' DNA-binding domain"/>
    <property type="match status" value="1"/>
</dbReference>
<dbReference type="AlphaFoldDB" id="A0A5C4RA29"/>
<keyword evidence="2" id="KW-0805">Transcription regulation</keyword>
<dbReference type="PROSITE" id="PS50931">
    <property type="entry name" value="HTH_LYSR"/>
    <property type="match status" value="1"/>
</dbReference>
<proteinExistence type="inferred from homology"/>
<feature type="domain" description="HTH lysR-type" evidence="5">
    <location>
        <begin position="7"/>
        <end position="64"/>
    </location>
</feature>
<keyword evidence="4" id="KW-0804">Transcription</keyword>
<evidence type="ECO:0000313" key="7">
    <source>
        <dbReference type="Proteomes" id="UP000304880"/>
    </source>
</evidence>
<dbReference type="GO" id="GO:0003677">
    <property type="term" value="F:DNA binding"/>
    <property type="evidence" value="ECO:0007669"/>
    <property type="project" value="UniProtKB-KW"/>
</dbReference>
<evidence type="ECO:0000256" key="3">
    <source>
        <dbReference type="ARBA" id="ARBA00023125"/>
    </source>
</evidence>
<evidence type="ECO:0000256" key="4">
    <source>
        <dbReference type="ARBA" id="ARBA00023163"/>
    </source>
</evidence>
<dbReference type="GO" id="GO:0003700">
    <property type="term" value="F:DNA-binding transcription factor activity"/>
    <property type="evidence" value="ECO:0007669"/>
    <property type="project" value="InterPro"/>
</dbReference>
<comment type="caution">
    <text evidence="6">The sequence shown here is derived from an EMBL/GenBank/DDBJ whole genome shotgun (WGS) entry which is preliminary data.</text>
</comment>
<name>A0A5C4RA29_9RHOB</name>
<dbReference type="Proteomes" id="UP000304880">
    <property type="component" value="Unassembled WGS sequence"/>
</dbReference>
<evidence type="ECO:0000256" key="2">
    <source>
        <dbReference type="ARBA" id="ARBA00023015"/>
    </source>
</evidence>
<dbReference type="PANTHER" id="PTHR30419:SF8">
    <property type="entry name" value="NITROGEN ASSIMILATION TRANSCRIPTIONAL ACTIVATOR-RELATED"/>
    <property type="match status" value="1"/>
</dbReference>
<dbReference type="PANTHER" id="PTHR30419">
    <property type="entry name" value="HTH-TYPE TRANSCRIPTIONAL REGULATOR YBHD"/>
    <property type="match status" value="1"/>
</dbReference>
<accession>A0A5C4RA29</accession>
<evidence type="ECO:0000259" key="5">
    <source>
        <dbReference type="PROSITE" id="PS50931"/>
    </source>
</evidence>
<keyword evidence="3" id="KW-0238">DNA-binding</keyword>
<dbReference type="FunFam" id="1.10.10.10:FF:000001">
    <property type="entry name" value="LysR family transcriptional regulator"/>
    <property type="match status" value="1"/>
</dbReference>
<dbReference type="InterPro" id="IPR036388">
    <property type="entry name" value="WH-like_DNA-bd_sf"/>
</dbReference>
<sequence length="307" mass="33172">MIMHPGIKLRHLRVFLDIAARGSLTAAARAQGITQPALSRTLAELEALLQVPLFRRERRRLVLTDAGTLLRTHAAAALQMLESGVAALHPVAGTDRLRVGILPTAATRLFPRVALRFREMHPHVTLSVETGPHPHLIRLLREGGIDLMIGRMPAAADMAGLRFDHLYEDQIALVSRAGHPFWGQPVRDVLSACPVILPPQDALIRRAVDDYLQARNLAGLHPAFETAALAVGRGILAASDALWFISQGVVGDELDQGALIQWPTDAGFLTGAVGLTRRQVGPENAMLDVLTRLATDGARTYAGSRAS</sequence>
<dbReference type="InterPro" id="IPR000847">
    <property type="entry name" value="LysR_HTH_N"/>
</dbReference>
<dbReference type="Pfam" id="PF00126">
    <property type="entry name" value="HTH_1"/>
    <property type="match status" value="1"/>
</dbReference>
<dbReference type="InterPro" id="IPR050950">
    <property type="entry name" value="HTH-type_LysR_regulators"/>
</dbReference>
<dbReference type="Gene3D" id="3.40.190.10">
    <property type="entry name" value="Periplasmic binding protein-like II"/>
    <property type="match status" value="2"/>
</dbReference>
<dbReference type="PRINTS" id="PR00039">
    <property type="entry name" value="HTHLYSR"/>
</dbReference>
<dbReference type="RefSeq" id="WP_139597890.1">
    <property type="nucleotide sequence ID" value="NZ_VDDC01000007.1"/>
</dbReference>